<dbReference type="AlphaFoldDB" id="A0A8C4XE57"/>
<dbReference type="GeneTree" id="ENSGT00390000010145"/>
<accession>A0A8C4XE57</accession>
<evidence type="ECO:0000313" key="3">
    <source>
        <dbReference type="Proteomes" id="UP000694620"/>
    </source>
</evidence>
<dbReference type="InterPro" id="IPR029060">
    <property type="entry name" value="PIN-like_dom_sf"/>
</dbReference>
<evidence type="ECO:0000256" key="1">
    <source>
        <dbReference type="ARBA" id="ARBA00007398"/>
    </source>
</evidence>
<dbReference type="Proteomes" id="UP000694620">
    <property type="component" value="Chromosome 13"/>
</dbReference>
<dbReference type="PANTHER" id="PTHR15665">
    <property type="entry name" value="ASTEROID PROTEIN"/>
    <property type="match status" value="1"/>
</dbReference>
<keyword evidence="3" id="KW-1185">Reference proteome</keyword>
<sequence length="528" mass="59711">NNFYFKFYHNSSLDERHGGDYDLYAEALKRFFQTLSTCNIQPFVVLDGCCNHTDHKLETTKLRAEGHIKSAHDLSMGRKGRVLPLLSRNVFIQVLSKLGVPLVQCLLEADKEIAALANQWNCPVLSTDMDFFIFDLKGGFCPLTQFQWENASQGRIPAKCYFIENFCANFKGMNKDLLPLFAVINSNDYSDMKVMYRFYRHVASSSHMSAYRGKKQATVHSLLTWLSPFQDLKVAMENVLNVLPVSDREEVREYLSSQMQVYKIPERNLSGFFTSWTSTTDDIQLRSLLPRWTLTALEKAQLPKTVVDLLVLQRVFLIPQVENSERPNAHTCVLPIRRAFYGMILNGRRHSSVSSPGGDGVEAELCVVEEYGRENANLTMSRVEAAPPHSATGISVEEIEKVRTLFGISSGFIWCFLWTDSGCELYCRFFGVCALNWCAKGGFSLRYSISQTPQEGLKGSFRLQVQNVDTHASWLSCVPSVHLTRPLSMSPKINVMRARVAVPAKLRAGAQCDRSQDVTSESLFAIYM</sequence>
<dbReference type="InterPro" id="IPR026832">
    <property type="entry name" value="Asteroid"/>
</dbReference>
<dbReference type="SUPFAM" id="SSF88723">
    <property type="entry name" value="PIN domain-like"/>
    <property type="match status" value="1"/>
</dbReference>
<dbReference type="Ensembl" id="ENSECRT00000024803.1">
    <property type="protein sequence ID" value="ENSECRP00000024270.1"/>
    <property type="gene ID" value="ENSECRG00000016419.1"/>
</dbReference>
<reference evidence="2" key="2">
    <citation type="submission" date="2025-08" db="UniProtKB">
        <authorList>
            <consortium name="Ensembl"/>
        </authorList>
    </citation>
    <scope>IDENTIFICATION</scope>
</reference>
<dbReference type="PANTHER" id="PTHR15665:SF1">
    <property type="entry name" value="PROTEIN ASTEROID HOMOLOG 1"/>
    <property type="match status" value="1"/>
</dbReference>
<organism evidence="2 3">
    <name type="scientific">Erpetoichthys calabaricus</name>
    <name type="common">Rope fish</name>
    <name type="synonym">Calamoichthys calabaricus</name>
    <dbReference type="NCBI Taxonomy" id="27687"/>
    <lineage>
        <taxon>Eukaryota</taxon>
        <taxon>Metazoa</taxon>
        <taxon>Chordata</taxon>
        <taxon>Craniata</taxon>
        <taxon>Vertebrata</taxon>
        <taxon>Euteleostomi</taxon>
        <taxon>Actinopterygii</taxon>
        <taxon>Polypteriformes</taxon>
        <taxon>Polypteridae</taxon>
        <taxon>Erpetoichthys</taxon>
    </lineage>
</organism>
<name>A0A8C4XE57_ERPCA</name>
<protein>
    <recommendedName>
        <fullName evidence="4">Asteroid domain-containing protein</fullName>
    </recommendedName>
</protein>
<reference evidence="2" key="3">
    <citation type="submission" date="2025-09" db="UniProtKB">
        <authorList>
            <consortium name="Ensembl"/>
        </authorList>
    </citation>
    <scope>IDENTIFICATION</scope>
</reference>
<dbReference type="Gene3D" id="3.40.50.1010">
    <property type="entry name" value="5'-nuclease"/>
    <property type="match status" value="1"/>
</dbReference>
<evidence type="ECO:0000313" key="2">
    <source>
        <dbReference type="Ensembl" id="ENSECRP00000024270.1"/>
    </source>
</evidence>
<proteinExistence type="inferred from homology"/>
<comment type="similarity">
    <text evidence="1">Belongs to the asteroid family.</text>
</comment>
<reference evidence="2" key="1">
    <citation type="submission" date="2021-06" db="EMBL/GenBank/DDBJ databases">
        <authorList>
            <consortium name="Wellcome Sanger Institute Data Sharing"/>
        </authorList>
    </citation>
    <scope>NUCLEOTIDE SEQUENCE [LARGE SCALE GENOMIC DNA]</scope>
</reference>
<evidence type="ECO:0008006" key="4">
    <source>
        <dbReference type="Google" id="ProtNLM"/>
    </source>
</evidence>